<dbReference type="AlphaFoldDB" id="A0A0B0NV97"/>
<organism evidence="1 2">
    <name type="scientific">Gossypium arboreum</name>
    <name type="common">Tree cotton</name>
    <name type="synonym">Gossypium nanking</name>
    <dbReference type="NCBI Taxonomy" id="29729"/>
    <lineage>
        <taxon>Eukaryota</taxon>
        <taxon>Viridiplantae</taxon>
        <taxon>Streptophyta</taxon>
        <taxon>Embryophyta</taxon>
        <taxon>Tracheophyta</taxon>
        <taxon>Spermatophyta</taxon>
        <taxon>Magnoliopsida</taxon>
        <taxon>eudicotyledons</taxon>
        <taxon>Gunneridae</taxon>
        <taxon>Pentapetalae</taxon>
        <taxon>rosids</taxon>
        <taxon>malvids</taxon>
        <taxon>Malvales</taxon>
        <taxon>Malvaceae</taxon>
        <taxon>Malvoideae</taxon>
        <taxon>Gossypium</taxon>
    </lineage>
</organism>
<keyword evidence="2" id="KW-1185">Reference proteome</keyword>
<evidence type="ECO:0000313" key="2">
    <source>
        <dbReference type="Proteomes" id="UP000032142"/>
    </source>
</evidence>
<sequence>MGDLAWTGNPAMRCEVCGSAYLK</sequence>
<accession>A0A0B0NV97</accession>
<proteinExistence type="predicted"/>
<dbReference type="Proteomes" id="UP000032142">
    <property type="component" value="Unassembled WGS sequence"/>
</dbReference>
<evidence type="ECO:0000313" key="1">
    <source>
        <dbReference type="EMBL" id="KHG15011.1"/>
    </source>
</evidence>
<reference evidence="2" key="1">
    <citation type="submission" date="2014-09" db="EMBL/GenBank/DDBJ databases">
        <authorList>
            <person name="Mudge J."/>
            <person name="Ramaraj T."/>
            <person name="Lindquist I.E."/>
            <person name="Bharti A.K."/>
            <person name="Sundararajan A."/>
            <person name="Cameron C.T."/>
            <person name="Woodward J.E."/>
            <person name="May G.D."/>
            <person name="Brubaker C."/>
            <person name="Broadhvest J."/>
            <person name="Wilkins T.A."/>
        </authorList>
    </citation>
    <scope>NUCLEOTIDE SEQUENCE</scope>
    <source>
        <strain evidence="2">cv. AKA8401</strain>
    </source>
</reference>
<dbReference type="EMBL" id="KN402804">
    <property type="protein sequence ID" value="KHG15011.1"/>
    <property type="molecule type" value="Genomic_DNA"/>
</dbReference>
<gene>
    <name evidence="1" type="ORF">F383_19250</name>
</gene>
<protein>
    <submittedName>
        <fullName evidence="1">Uncharacterized protein</fullName>
    </submittedName>
</protein>
<name>A0A0B0NV97_GOSAR</name>